<accession>A0A934KIP2</accession>
<feature type="transmembrane region" description="Helical" evidence="1">
    <location>
        <begin position="7"/>
        <end position="27"/>
    </location>
</feature>
<comment type="caution">
    <text evidence="2">The sequence shown here is derived from an EMBL/GenBank/DDBJ whole genome shotgun (WGS) entry which is preliminary data.</text>
</comment>
<sequence length="159" mass="18427">MGHIQKMILLVVIVPLALFPGGLISYVLLFEKPVFETTMWVPVGMTVLGICSFIFHFKSKSFYKLLKKEATIPKVETLFWVLDIAFGVIYMMMSIYLLYMMYQLGRGDDYAMLLYFIIPLFIIGVWTVGEAFYLNKLIQIHKFAHRHSEIEDIKGEGLE</sequence>
<keyword evidence="1" id="KW-0472">Membrane</keyword>
<dbReference type="RefSeq" id="WP_199598052.1">
    <property type="nucleotide sequence ID" value="NZ_JAEHJZ010000010.1"/>
</dbReference>
<evidence type="ECO:0000313" key="3">
    <source>
        <dbReference type="Proteomes" id="UP000662373"/>
    </source>
</evidence>
<dbReference type="AlphaFoldDB" id="A0A934KIP2"/>
<dbReference type="EMBL" id="JAEHJZ010000010">
    <property type="protein sequence ID" value="MBJ7880221.1"/>
    <property type="molecule type" value="Genomic_DNA"/>
</dbReference>
<reference evidence="2 3" key="1">
    <citation type="submission" date="2020-09" db="EMBL/GenBank/DDBJ databases">
        <title>Draft genome of Gelidibacter salicanalis PAMC21136.</title>
        <authorList>
            <person name="Park H."/>
        </authorList>
    </citation>
    <scope>NUCLEOTIDE SEQUENCE [LARGE SCALE GENOMIC DNA]</scope>
    <source>
        <strain evidence="2 3">PAMC21136</strain>
    </source>
</reference>
<gene>
    <name evidence="2" type="ORF">JEM65_06085</name>
</gene>
<keyword evidence="3" id="KW-1185">Reference proteome</keyword>
<name>A0A934KIP2_9FLAO</name>
<feature type="transmembrane region" description="Helical" evidence="1">
    <location>
        <begin position="78"/>
        <end position="101"/>
    </location>
</feature>
<dbReference type="Proteomes" id="UP000662373">
    <property type="component" value="Unassembled WGS sequence"/>
</dbReference>
<feature type="transmembrane region" description="Helical" evidence="1">
    <location>
        <begin position="39"/>
        <end position="57"/>
    </location>
</feature>
<evidence type="ECO:0000313" key="2">
    <source>
        <dbReference type="EMBL" id="MBJ7880221.1"/>
    </source>
</evidence>
<protein>
    <submittedName>
        <fullName evidence="2">Uncharacterized protein</fullName>
    </submittedName>
</protein>
<feature type="transmembrane region" description="Helical" evidence="1">
    <location>
        <begin position="113"/>
        <end position="134"/>
    </location>
</feature>
<evidence type="ECO:0000256" key="1">
    <source>
        <dbReference type="SAM" id="Phobius"/>
    </source>
</evidence>
<organism evidence="2 3">
    <name type="scientific">Gelidibacter salicanalis</name>
    <dbReference type="NCBI Taxonomy" id="291193"/>
    <lineage>
        <taxon>Bacteria</taxon>
        <taxon>Pseudomonadati</taxon>
        <taxon>Bacteroidota</taxon>
        <taxon>Flavobacteriia</taxon>
        <taxon>Flavobacteriales</taxon>
        <taxon>Flavobacteriaceae</taxon>
        <taxon>Gelidibacter</taxon>
    </lineage>
</organism>
<proteinExistence type="predicted"/>
<keyword evidence="1" id="KW-1133">Transmembrane helix</keyword>
<keyword evidence="1" id="KW-0812">Transmembrane</keyword>